<gene>
    <name evidence="2" type="ORF">P5673_019564</name>
</gene>
<accession>A0AAD9QAZ9</accession>
<dbReference type="EMBL" id="JARQWQ010000046">
    <property type="protein sequence ID" value="KAK2557996.1"/>
    <property type="molecule type" value="Genomic_DNA"/>
</dbReference>
<proteinExistence type="predicted"/>
<name>A0AAD9QAZ9_ACRCE</name>
<protein>
    <submittedName>
        <fullName evidence="2">Uncharacterized protein</fullName>
    </submittedName>
</protein>
<reference evidence="2" key="1">
    <citation type="journal article" date="2023" name="G3 (Bethesda)">
        <title>Whole genome assembly and annotation of the endangered Caribbean coral Acropora cervicornis.</title>
        <authorList>
            <person name="Selwyn J.D."/>
            <person name="Vollmer S.V."/>
        </authorList>
    </citation>
    <scope>NUCLEOTIDE SEQUENCE</scope>
    <source>
        <strain evidence="2">K2</strain>
    </source>
</reference>
<evidence type="ECO:0000256" key="1">
    <source>
        <dbReference type="SAM" id="MobiDB-lite"/>
    </source>
</evidence>
<keyword evidence="3" id="KW-1185">Reference proteome</keyword>
<feature type="non-terminal residue" evidence="2">
    <location>
        <position position="1"/>
    </location>
</feature>
<feature type="region of interest" description="Disordered" evidence="1">
    <location>
        <begin position="1"/>
        <end position="35"/>
    </location>
</feature>
<comment type="caution">
    <text evidence="2">The sequence shown here is derived from an EMBL/GenBank/DDBJ whole genome shotgun (WGS) entry which is preliminary data.</text>
</comment>
<evidence type="ECO:0000313" key="3">
    <source>
        <dbReference type="Proteomes" id="UP001249851"/>
    </source>
</evidence>
<organism evidence="2 3">
    <name type="scientific">Acropora cervicornis</name>
    <name type="common">Staghorn coral</name>
    <dbReference type="NCBI Taxonomy" id="6130"/>
    <lineage>
        <taxon>Eukaryota</taxon>
        <taxon>Metazoa</taxon>
        <taxon>Cnidaria</taxon>
        <taxon>Anthozoa</taxon>
        <taxon>Hexacorallia</taxon>
        <taxon>Scleractinia</taxon>
        <taxon>Astrocoeniina</taxon>
        <taxon>Acroporidae</taxon>
        <taxon>Acropora</taxon>
    </lineage>
</organism>
<reference evidence="2" key="2">
    <citation type="journal article" date="2023" name="Science">
        <title>Genomic signatures of disease resistance in endangered staghorn corals.</title>
        <authorList>
            <person name="Vollmer S.V."/>
            <person name="Selwyn J.D."/>
            <person name="Despard B.A."/>
            <person name="Roesel C.L."/>
        </authorList>
    </citation>
    <scope>NUCLEOTIDE SEQUENCE</scope>
    <source>
        <strain evidence="2">K2</strain>
    </source>
</reference>
<evidence type="ECO:0000313" key="2">
    <source>
        <dbReference type="EMBL" id="KAK2557996.1"/>
    </source>
</evidence>
<sequence>MDVPAGEPPRACKDSSSLVAVPSTKRIIRPDELPG</sequence>
<dbReference type="Proteomes" id="UP001249851">
    <property type="component" value="Unassembled WGS sequence"/>
</dbReference>
<dbReference type="AlphaFoldDB" id="A0AAD9QAZ9"/>